<dbReference type="InterPro" id="IPR050490">
    <property type="entry name" value="Bact_solute-bd_prot1"/>
</dbReference>
<dbReference type="Gene3D" id="3.40.190.10">
    <property type="entry name" value="Periplasmic binding protein-like II"/>
    <property type="match status" value="1"/>
</dbReference>
<reference evidence="3" key="1">
    <citation type="submission" date="2022-01" db="EMBL/GenBank/DDBJ databases">
        <title>Paenibacillus spongiae sp. nov., isolated from marine sponge.</title>
        <authorList>
            <person name="Li Z."/>
            <person name="Zhang M."/>
        </authorList>
    </citation>
    <scope>NUCLEOTIDE SEQUENCE</scope>
    <source>
        <strain evidence="3">PHS-Z3</strain>
    </source>
</reference>
<dbReference type="PANTHER" id="PTHR43649">
    <property type="entry name" value="ARABINOSE-BINDING PROTEIN-RELATED"/>
    <property type="match status" value="1"/>
</dbReference>
<evidence type="ECO:0000256" key="2">
    <source>
        <dbReference type="SAM" id="SignalP"/>
    </source>
</evidence>
<sequence length="467" mass="52063">MKRYRKRFNLLSAACAVMLMVAVLTACSGGNGQTNGDPGTSKETDTKETGNNSGTNEATEQQSNQSDKSMQGEVNVISGWGGGITDKFNKMMVEFNKVYPNIKVNYMEQGTGELAALISAGNTPDIIIADGGRFPRDWVKDNLIEDLTPYIESDPDVNPDMFYEPAYKRGTDPDGKVWQLPFLVDPNFPILYNREVLEQYGNTEIPEMHSLQELGDFLKSYWIVENGEQVMTTFSPFEVYGNFNSLLTFAYLNGADSSSFYNQAANTVTFNDPKIVEALEWMIQFKRENIDDERMNKLNASLPENTARFAAGKSLLQPNVIVHVQENLQLNPDLQLTPMPAESLWIGGHGLSLTTLGKKENKDAAWTLLKWISSSKDGAEANLKIFGNISGIKDNPYFLEQTATDPVMKIAYDVLQQAAKLPPFIPVQYEGEFDQKFGEVAAGTLEPKAFLDHMTKFTQALLDELKK</sequence>
<name>A0ABY5S6M5_9BACL</name>
<dbReference type="Pfam" id="PF01547">
    <property type="entry name" value="SBP_bac_1"/>
    <property type="match status" value="1"/>
</dbReference>
<dbReference type="EMBL" id="CP091430">
    <property type="protein sequence ID" value="UVI28200.1"/>
    <property type="molecule type" value="Genomic_DNA"/>
</dbReference>
<protein>
    <submittedName>
        <fullName evidence="3">Extracellular solute-binding protein</fullName>
    </submittedName>
</protein>
<dbReference type="SUPFAM" id="SSF53850">
    <property type="entry name" value="Periplasmic binding protein-like II"/>
    <property type="match status" value="1"/>
</dbReference>
<evidence type="ECO:0000256" key="1">
    <source>
        <dbReference type="SAM" id="MobiDB-lite"/>
    </source>
</evidence>
<accession>A0ABY5S6M5</accession>
<keyword evidence="2" id="KW-0732">Signal</keyword>
<keyword evidence="4" id="KW-1185">Reference proteome</keyword>
<evidence type="ECO:0000313" key="3">
    <source>
        <dbReference type="EMBL" id="UVI28200.1"/>
    </source>
</evidence>
<evidence type="ECO:0000313" key="4">
    <source>
        <dbReference type="Proteomes" id="UP001057877"/>
    </source>
</evidence>
<dbReference type="PROSITE" id="PS51257">
    <property type="entry name" value="PROKAR_LIPOPROTEIN"/>
    <property type="match status" value="1"/>
</dbReference>
<proteinExistence type="predicted"/>
<feature type="chain" id="PRO_5046800712" evidence="2">
    <location>
        <begin position="27"/>
        <end position="467"/>
    </location>
</feature>
<dbReference type="Proteomes" id="UP001057877">
    <property type="component" value="Chromosome"/>
</dbReference>
<dbReference type="RefSeq" id="WP_258384287.1">
    <property type="nucleotide sequence ID" value="NZ_CP091430.1"/>
</dbReference>
<feature type="region of interest" description="Disordered" evidence="1">
    <location>
        <begin position="30"/>
        <end position="71"/>
    </location>
</feature>
<feature type="signal peptide" evidence="2">
    <location>
        <begin position="1"/>
        <end position="26"/>
    </location>
</feature>
<gene>
    <name evidence="3" type="ORF">L1F29_22455</name>
</gene>
<dbReference type="InterPro" id="IPR006059">
    <property type="entry name" value="SBP"/>
</dbReference>
<organism evidence="3 4">
    <name type="scientific">Paenibacillus spongiae</name>
    <dbReference type="NCBI Taxonomy" id="2909671"/>
    <lineage>
        <taxon>Bacteria</taxon>
        <taxon>Bacillati</taxon>
        <taxon>Bacillota</taxon>
        <taxon>Bacilli</taxon>
        <taxon>Bacillales</taxon>
        <taxon>Paenibacillaceae</taxon>
        <taxon>Paenibacillus</taxon>
    </lineage>
</organism>
<feature type="compositionally biased region" description="Polar residues" evidence="1">
    <location>
        <begin position="49"/>
        <end position="69"/>
    </location>
</feature>